<gene>
    <name evidence="1" type="ORF">DYBT9623_01554</name>
</gene>
<sequence>MIGSEMHSEITIPIAWKGVIRVVYSKFVELFAPYIQRLDSFLVKI</sequence>
<accession>A0ABN7R8Q1</accession>
<dbReference type="EMBL" id="CAJRAU010000002">
    <property type="protein sequence ID" value="CAG5068822.1"/>
    <property type="molecule type" value="Genomic_DNA"/>
</dbReference>
<proteinExistence type="predicted"/>
<dbReference type="Proteomes" id="UP000679725">
    <property type="component" value="Unassembled WGS sequence"/>
</dbReference>
<evidence type="ECO:0000313" key="1">
    <source>
        <dbReference type="EMBL" id="CAG5068822.1"/>
    </source>
</evidence>
<name>A0ABN7R8Q1_9BACT</name>
<reference evidence="1 2" key="1">
    <citation type="submission" date="2021-04" db="EMBL/GenBank/DDBJ databases">
        <authorList>
            <person name="Rodrigo-Torres L."/>
            <person name="Arahal R. D."/>
            <person name="Lucena T."/>
        </authorList>
    </citation>
    <scope>NUCLEOTIDE SEQUENCE [LARGE SCALE GENOMIC DNA]</scope>
    <source>
        <strain evidence="1 2">CECT 9623</strain>
    </source>
</reference>
<evidence type="ECO:0000313" key="2">
    <source>
        <dbReference type="Proteomes" id="UP000679725"/>
    </source>
</evidence>
<organism evidence="1 2">
    <name type="scientific">Dyadobacter linearis</name>
    <dbReference type="NCBI Taxonomy" id="2823330"/>
    <lineage>
        <taxon>Bacteria</taxon>
        <taxon>Pseudomonadati</taxon>
        <taxon>Bacteroidota</taxon>
        <taxon>Cytophagia</taxon>
        <taxon>Cytophagales</taxon>
        <taxon>Spirosomataceae</taxon>
        <taxon>Dyadobacter</taxon>
    </lineage>
</organism>
<protein>
    <submittedName>
        <fullName evidence="1">Uncharacterized protein</fullName>
    </submittedName>
</protein>
<comment type="caution">
    <text evidence="1">The sequence shown here is derived from an EMBL/GenBank/DDBJ whole genome shotgun (WGS) entry which is preliminary data.</text>
</comment>
<keyword evidence="2" id="KW-1185">Reference proteome</keyword>